<dbReference type="RefSeq" id="WP_154307785.1">
    <property type="nucleotide sequence ID" value="NZ_WKKI01000018.1"/>
</dbReference>
<feature type="chain" id="PRO_5030552038" description="YqgU-like 6-bladed beta-propeller domain-containing protein" evidence="1">
    <location>
        <begin position="23"/>
        <end position="369"/>
    </location>
</feature>
<feature type="signal peptide" evidence="1">
    <location>
        <begin position="1"/>
        <end position="22"/>
    </location>
</feature>
<dbReference type="InterPro" id="IPR048421">
    <property type="entry name" value="YqgU_beta-prop"/>
</dbReference>
<dbReference type="EMBL" id="WKKI01000018">
    <property type="protein sequence ID" value="MRX72624.1"/>
    <property type="molecule type" value="Genomic_DNA"/>
</dbReference>
<dbReference type="Proteomes" id="UP000448867">
    <property type="component" value="Unassembled WGS sequence"/>
</dbReference>
<evidence type="ECO:0000313" key="4">
    <source>
        <dbReference type="Proteomes" id="UP000448867"/>
    </source>
</evidence>
<protein>
    <recommendedName>
        <fullName evidence="2">YqgU-like 6-bladed beta-propeller domain-containing protein</fullName>
    </recommendedName>
</protein>
<gene>
    <name evidence="3" type="ORF">GJU40_10745</name>
</gene>
<accession>A0A7X2IZT5</accession>
<feature type="domain" description="YqgU-like 6-bladed beta-propeller" evidence="2">
    <location>
        <begin position="87"/>
        <end position="345"/>
    </location>
</feature>
<dbReference type="Pfam" id="PF21101">
    <property type="entry name" value="YqgU"/>
    <property type="match status" value="1"/>
</dbReference>
<dbReference type="AlphaFoldDB" id="A0A7X2IZT5"/>
<evidence type="ECO:0000313" key="3">
    <source>
        <dbReference type="EMBL" id="MRX72624.1"/>
    </source>
</evidence>
<organism evidence="3 4">
    <name type="scientific">Metabacillus lacus</name>
    <dbReference type="NCBI Taxonomy" id="1983721"/>
    <lineage>
        <taxon>Bacteria</taxon>
        <taxon>Bacillati</taxon>
        <taxon>Bacillota</taxon>
        <taxon>Bacilli</taxon>
        <taxon>Bacillales</taxon>
        <taxon>Bacillaceae</taxon>
        <taxon>Metabacillus</taxon>
    </lineage>
</organism>
<reference evidence="3 4" key="1">
    <citation type="submission" date="2019-11" db="EMBL/GenBank/DDBJ databases">
        <title>Bacillus lacus genome.</title>
        <authorList>
            <person name="Allen C.J."/>
            <person name="Newman J.D."/>
        </authorList>
    </citation>
    <scope>NUCLEOTIDE SEQUENCE [LARGE SCALE GENOMIC DNA]</scope>
    <source>
        <strain evidence="3 4">KCTC 33946</strain>
    </source>
</reference>
<evidence type="ECO:0000259" key="2">
    <source>
        <dbReference type="Pfam" id="PF21101"/>
    </source>
</evidence>
<keyword evidence="1" id="KW-0732">Signal</keyword>
<dbReference type="SUPFAM" id="SSF69322">
    <property type="entry name" value="Tricorn protease domain 2"/>
    <property type="match status" value="1"/>
</dbReference>
<name>A0A7X2IZT5_9BACI</name>
<sequence>MRTLFPLFLLLLLVTACQPHQPQETDSKLLKPSKNVSPEIVEEKTPDDILPLGEKEGVYTAVEGWYDEETVIVTETAGEHTHVQLYNLYNGSRKTFYESDSPVTEIQRSREGSLFLIQRSTAESEADILLLNRDGDILFQQAFPSFDLQISWNSYKENLFYATVFQKDWSFQSFIIDVYEEKVFNSPLQVPFAEWNGEDTFSYIEWDQESRSSHAPLLVYDLQSGTQKQLSGSAAAQKNAGDLLIAAELKDEEAGIGSFHFFQGETEKLTLKLELNFQRMYEEWSPPEFIFDDKANTFYTFFESVSGQYDLIGVNTLNGQKNVVLHDAEPGKLVLSPSGKSILSGPGLNQMIHLSSGTLVPLIQYSQHH</sequence>
<proteinExistence type="predicted"/>
<dbReference type="OrthoDB" id="2168335at2"/>
<evidence type="ECO:0000256" key="1">
    <source>
        <dbReference type="SAM" id="SignalP"/>
    </source>
</evidence>
<dbReference type="PROSITE" id="PS51257">
    <property type="entry name" value="PROKAR_LIPOPROTEIN"/>
    <property type="match status" value="1"/>
</dbReference>
<keyword evidence="4" id="KW-1185">Reference proteome</keyword>
<comment type="caution">
    <text evidence="3">The sequence shown here is derived from an EMBL/GenBank/DDBJ whole genome shotgun (WGS) entry which is preliminary data.</text>
</comment>